<dbReference type="InterPro" id="IPR009057">
    <property type="entry name" value="Homeodomain-like_sf"/>
</dbReference>
<dbReference type="Pfam" id="PF16859">
    <property type="entry name" value="TetR_C_11"/>
    <property type="match status" value="1"/>
</dbReference>
<dbReference type="InterPro" id="IPR001647">
    <property type="entry name" value="HTH_TetR"/>
</dbReference>
<dbReference type="Pfam" id="PF00440">
    <property type="entry name" value="TetR_N"/>
    <property type="match status" value="1"/>
</dbReference>
<reference evidence="6 7" key="1">
    <citation type="submission" date="2021-07" db="EMBL/GenBank/DDBJ databases">
        <title>Actinomadura sp. PM05-2 isolated from lichen.</title>
        <authorList>
            <person name="Somphong A."/>
            <person name="Phongsopitanun W."/>
            <person name="Tanasupawat S."/>
            <person name="Peongsungnone V."/>
        </authorList>
    </citation>
    <scope>NUCLEOTIDE SEQUENCE [LARGE SCALE GENOMIC DNA]</scope>
    <source>
        <strain evidence="6 7">PM05-2</strain>
    </source>
</reference>
<dbReference type="InterPro" id="IPR011075">
    <property type="entry name" value="TetR_C"/>
</dbReference>
<dbReference type="EMBL" id="JAIBOA010000003">
    <property type="protein sequence ID" value="MBW8481746.1"/>
    <property type="molecule type" value="Genomic_DNA"/>
</dbReference>
<evidence type="ECO:0000256" key="1">
    <source>
        <dbReference type="ARBA" id="ARBA00023015"/>
    </source>
</evidence>
<dbReference type="PROSITE" id="PS50977">
    <property type="entry name" value="HTH_TETR_2"/>
    <property type="match status" value="1"/>
</dbReference>
<evidence type="ECO:0000256" key="2">
    <source>
        <dbReference type="ARBA" id="ARBA00023125"/>
    </source>
</evidence>
<dbReference type="Gene3D" id="1.10.10.60">
    <property type="entry name" value="Homeodomain-like"/>
    <property type="match status" value="1"/>
</dbReference>
<dbReference type="RefSeq" id="WP_220163746.1">
    <property type="nucleotide sequence ID" value="NZ_JAIBOA010000003.1"/>
</dbReference>
<keyword evidence="2 4" id="KW-0238">DNA-binding</keyword>
<keyword evidence="7" id="KW-1185">Reference proteome</keyword>
<evidence type="ECO:0000313" key="7">
    <source>
        <dbReference type="Proteomes" id="UP000774570"/>
    </source>
</evidence>
<evidence type="ECO:0000313" key="6">
    <source>
        <dbReference type="EMBL" id="MBW8481746.1"/>
    </source>
</evidence>
<dbReference type="PANTHER" id="PTHR30055:SF148">
    <property type="entry name" value="TETR-FAMILY TRANSCRIPTIONAL REGULATOR"/>
    <property type="match status" value="1"/>
</dbReference>
<proteinExistence type="predicted"/>
<comment type="caution">
    <text evidence="6">The sequence shown here is derived from an EMBL/GenBank/DDBJ whole genome shotgun (WGS) entry which is preliminary data.</text>
</comment>
<keyword evidence="1" id="KW-0805">Transcription regulation</keyword>
<keyword evidence="3" id="KW-0804">Transcription</keyword>
<evidence type="ECO:0000256" key="3">
    <source>
        <dbReference type="ARBA" id="ARBA00023163"/>
    </source>
</evidence>
<name>A0ABS7FN00_9ACTN</name>
<feature type="domain" description="HTH tetR-type" evidence="5">
    <location>
        <begin position="20"/>
        <end position="80"/>
    </location>
</feature>
<sequence>MDTPPPPSRRPPAGAAVLREDKTEAIRAAVLAELAEAGYGRLSIEAVARRAGVGKAAVYRRWPTKPDLVIDTVSAFAALRLPVPDTGSLRGDVRVLLRGLVRALRHPLAAVIVPDLLAEAARNPAMARTLQDTLLAAQREVTRAVVGQAHARGELPSEDADPLALDLLLGPLYWRMTVVHADPTPTELDRLAAIVVTTLHGHALK</sequence>
<dbReference type="InterPro" id="IPR050109">
    <property type="entry name" value="HTH-type_TetR-like_transc_reg"/>
</dbReference>
<evidence type="ECO:0000256" key="4">
    <source>
        <dbReference type="PROSITE-ProRule" id="PRU00335"/>
    </source>
</evidence>
<dbReference type="PROSITE" id="PS01081">
    <property type="entry name" value="HTH_TETR_1"/>
    <property type="match status" value="1"/>
</dbReference>
<dbReference type="SUPFAM" id="SSF48498">
    <property type="entry name" value="Tetracyclin repressor-like, C-terminal domain"/>
    <property type="match status" value="1"/>
</dbReference>
<dbReference type="InterPro" id="IPR036271">
    <property type="entry name" value="Tet_transcr_reg_TetR-rel_C_sf"/>
</dbReference>
<dbReference type="Gene3D" id="1.10.357.10">
    <property type="entry name" value="Tetracycline Repressor, domain 2"/>
    <property type="match status" value="1"/>
</dbReference>
<feature type="DNA-binding region" description="H-T-H motif" evidence="4">
    <location>
        <begin position="43"/>
        <end position="62"/>
    </location>
</feature>
<dbReference type="SUPFAM" id="SSF46689">
    <property type="entry name" value="Homeodomain-like"/>
    <property type="match status" value="1"/>
</dbReference>
<protein>
    <submittedName>
        <fullName evidence="6">TetR/AcrR family transcriptional regulator</fullName>
    </submittedName>
</protein>
<organism evidence="6 7">
    <name type="scientific">Actinomadura parmotrematis</name>
    <dbReference type="NCBI Taxonomy" id="2864039"/>
    <lineage>
        <taxon>Bacteria</taxon>
        <taxon>Bacillati</taxon>
        <taxon>Actinomycetota</taxon>
        <taxon>Actinomycetes</taxon>
        <taxon>Streptosporangiales</taxon>
        <taxon>Thermomonosporaceae</taxon>
        <taxon>Actinomadura</taxon>
    </lineage>
</organism>
<accession>A0ABS7FN00</accession>
<dbReference type="Proteomes" id="UP000774570">
    <property type="component" value="Unassembled WGS sequence"/>
</dbReference>
<dbReference type="PANTHER" id="PTHR30055">
    <property type="entry name" value="HTH-TYPE TRANSCRIPTIONAL REGULATOR RUTR"/>
    <property type="match status" value="1"/>
</dbReference>
<evidence type="ECO:0000259" key="5">
    <source>
        <dbReference type="PROSITE" id="PS50977"/>
    </source>
</evidence>
<dbReference type="InterPro" id="IPR023772">
    <property type="entry name" value="DNA-bd_HTH_TetR-type_CS"/>
</dbReference>
<gene>
    <name evidence="6" type="ORF">K1Y72_05145</name>
</gene>